<keyword evidence="2" id="KW-1185">Reference proteome</keyword>
<dbReference type="RefSeq" id="WP_038127119.1">
    <property type="nucleotide sequence ID" value="NZ_AUNB01000001.1"/>
</dbReference>
<reference evidence="1 2" key="1">
    <citation type="journal article" date="2015" name="Antonie Van Leeuwenhoek">
        <title>Thioclava indica sp. nov., isolated from surface seawater of the Indian Ocean.</title>
        <authorList>
            <person name="Liu Y."/>
            <person name="Lai Q."/>
            <person name="Du J."/>
            <person name="Xu H."/>
            <person name="Jiang L."/>
            <person name="Shao Z."/>
        </authorList>
    </citation>
    <scope>NUCLEOTIDE SEQUENCE [LARGE SCALE GENOMIC DNA]</scope>
    <source>
        <strain evidence="1 2">DT23-4</strain>
    </source>
</reference>
<gene>
    <name evidence="1" type="ORF">DT23_00490</name>
</gene>
<protein>
    <submittedName>
        <fullName evidence="1">Uncharacterized protein</fullName>
    </submittedName>
</protein>
<dbReference type="eggNOG" id="ENOG502ZF0Y">
    <property type="taxonomic scope" value="Bacteria"/>
</dbReference>
<sequence>MMRGVIISGGVLALAGCVGTGGQRVAKAPRALTPVVGYQAALNGQGALVVTRDGTPFGNDEGAAAKRAANAMCGGAVASSIDDTYRDGAWVFPKGCA</sequence>
<organism evidence="1 2">
    <name type="scientific">Thioclava indica</name>
    <dbReference type="NCBI Taxonomy" id="1353528"/>
    <lineage>
        <taxon>Bacteria</taxon>
        <taxon>Pseudomonadati</taxon>
        <taxon>Pseudomonadota</taxon>
        <taxon>Alphaproteobacteria</taxon>
        <taxon>Rhodobacterales</taxon>
        <taxon>Paracoccaceae</taxon>
        <taxon>Thioclava</taxon>
    </lineage>
</organism>
<comment type="caution">
    <text evidence="1">The sequence shown here is derived from an EMBL/GenBank/DDBJ whole genome shotgun (WGS) entry which is preliminary data.</text>
</comment>
<name>A0A074JUV0_9RHOB</name>
<dbReference type="Proteomes" id="UP000027471">
    <property type="component" value="Unassembled WGS sequence"/>
</dbReference>
<proteinExistence type="predicted"/>
<evidence type="ECO:0000313" key="2">
    <source>
        <dbReference type="Proteomes" id="UP000027471"/>
    </source>
</evidence>
<dbReference type="AlphaFoldDB" id="A0A074JUV0"/>
<accession>A0A074JUV0</accession>
<dbReference type="STRING" id="1353528.DT23_00490"/>
<dbReference type="OrthoDB" id="7644586at2"/>
<dbReference type="PROSITE" id="PS51257">
    <property type="entry name" value="PROKAR_LIPOPROTEIN"/>
    <property type="match status" value="1"/>
</dbReference>
<dbReference type="EMBL" id="AUNB01000001">
    <property type="protein sequence ID" value="KEO61476.1"/>
    <property type="molecule type" value="Genomic_DNA"/>
</dbReference>
<evidence type="ECO:0000313" key="1">
    <source>
        <dbReference type="EMBL" id="KEO61476.1"/>
    </source>
</evidence>